<proteinExistence type="predicted"/>
<evidence type="ECO:0000313" key="2">
    <source>
        <dbReference type="EMBL" id="OAG05189.1"/>
    </source>
</evidence>
<protein>
    <submittedName>
        <fullName evidence="2">Uncharacterized protein</fullName>
    </submittedName>
</protein>
<evidence type="ECO:0000256" key="1">
    <source>
        <dbReference type="SAM" id="SignalP"/>
    </source>
</evidence>
<gene>
    <name evidence="2" type="ORF">CC84DRAFT_831923</name>
</gene>
<feature type="signal peptide" evidence="1">
    <location>
        <begin position="1"/>
        <end position="16"/>
    </location>
</feature>
<dbReference type="EMBL" id="KV441553">
    <property type="protein sequence ID" value="OAG05189.1"/>
    <property type="molecule type" value="Genomic_DNA"/>
</dbReference>
<keyword evidence="3" id="KW-1185">Reference proteome</keyword>
<dbReference type="GeneID" id="28771052"/>
<organism evidence="2 3">
    <name type="scientific">Paraphaeosphaeria sporulosa</name>
    <dbReference type="NCBI Taxonomy" id="1460663"/>
    <lineage>
        <taxon>Eukaryota</taxon>
        <taxon>Fungi</taxon>
        <taxon>Dikarya</taxon>
        <taxon>Ascomycota</taxon>
        <taxon>Pezizomycotina</taxon>
        <taxon>Dothideomycetes</taxon>
        <taxon>Pleosporomycetidae</taxon>
        <taxon>Pleosporales</taxon>
        <taxon>Massarineae</taxon>
        <taxon>Didymosphaeriaceae</taxon>
        <taxon>Paraphaeosphaeria</taxon>
    </lineage>
</organism>
<dbReference type="AlphaFoldDB" id="A0A177CEG1"/>
<name>A0A177CEG1_9PLEO</name>
<dbReference type="InParanoid" id="A0A177CEG1"/>
<dbReference type="Proteomes" id="UP000077069">
    <property type="component" value="Unassembled WGS sequence"/>
</dbReference>
<keyword evidence="1" id="KW-0732">Signal</keyword>
<accession>A0A177CEG1</accession>
<reference evidence="2 3" key="1">
    <citation type="submission" date="2016-05" db="EMBL/GenBank/DDBJ databases">
        <title>Comparative analysis of secretome profiles of manganese(II)-oxidizing ascomycete fungi.</title>
        <authorList>
            <consortium name="DOE Joint Genome Institute"/>
            <person name="Zeiner C.A."/>
            <person name="Purvine S.O."/>
            <person name="Zink E.M."/>
            <person name="Wu S."/>
            <person name="Pasa-Tolic L."/>
            <person name="Chaput D.L."/>
            <person name="Haridas S."/>
            <person name="Grigoriev I.V."/>
            <person name="Santelli C.M."/>
            <person name="Hansel C.M."/>
        </authorList>
    </citation>
    <scope>NUCLEOTIDE SEQUENCE [LARGE SCALE GENOMIC DNA]</scope>
    <source>
        <strain evidence="2 3">AP3s5-JAC2a</strain>
    </source>
</reference>
<evidence type="ECO:0000313" key="3">
    <source>
        <dbReference type="Proteomes" id="UP000077069"/>
    </source>
</evidence>
<sequence length="152" mass="16326">MHPTVLLSLLSAAVLAAPIDPRIESRAPCPSGAKRAQAYCLFDNNIPRESEAKRAEAVEAYHDIFLVTELDTRSDASRLTRGGGRCRGGISFISLEILEIGGGGDDDGAIVTHLAMYLDFWATALSLVKIVCVCGNDFIASQKVSIVLFRTS</sequence>
<feature type="chain" id="PRO_5008058084" evidence="1">
    <location>
        <begin position="17"/>
        <end position="152"/>
    </location>
</feature>
<dbReference type="RefSeq" id="XP_018035554.1">
    <property type="nucleotide sequence ID" value="XM_018187566.1"/>
</dbReference>